<gene>
    <name evidence="7" type="ORF">Pla175_17280</name>
</gene>
<feature type="domain" description="HTTM-like" evidence="6">
    <location>
        <begin position="24"/>
        <end position="300"/>
    </location>
</feature>
<evidence type="ECO:0000256" key="1">
    <source>
        <dbReference type="ARBA" id="ARBA00004127"/>
    </source>
</evidence>
<proteinExistence type="predicted"/>
<dbReference type="OrthoDB" id="128729at2"/>
<sequence length="325" mass="35951">MSGVWSGIVTYWRDLWRAWNQFWFAPTDPATLCLIRVLAGGMLLYTHLVWSKDLTAFFGPDGWISHELAAAKNAERLTIDPFGWLGSPALLWTVHVGFLIAFFCLFIGLWTRVTSVLAAIGAIAYATHVSPGAFFGLDKVNCMLATYLAIGPSGARYSVDRLLRIRRGEVDDPASSSSANLALRLMQIHLCVMYLFAGLGKVKGDRWWDGTATWFTIANDAYRSTDMTWLANHLYLLDFLTHATVAWELSYCFLVWNRFTRPWILAAAIGAHLFIAFCMGMQTFGWAMIFANLAFFAPALVRKACDPVAGRISLALAGSGAAAPA</sequence>
<reference evidence="7 8" key="1">
    <citation type="submission" date="2019-02" db="EMBL/GenBank/DDBJ databases">
        <title>Deep-cultivation of Planctomycetes and their phenomic and genomic characterization uncovers novel biology.</title>
        <authorList>
            <person name="Wiegand S."/>
            <person name="Jogler M."/>
            <person name="Boedeker C."/>
            <person name="Pinto D."/>
            <person name="Vollmers J."/>
            <person name="Rivas-Marin E."/>
            <person name="Kohn T."/>
            <person name="Peeters S.H."/>
            <person name="Heuer A."/>
            <person name="Rast P."/>
            <person name="Oberbeckmann S."/>
            <person name="Bunk B."/>
            <person name="Jeske O."/>
            <person name="Meyerdierks A."/>
            <person name="Storesund J.E."/>
            <person name="Kallscheuer N."/>
            <person name="Luecker S."/>
            <person name="Lage O.M."/>
            <person name="Pohl T."/>
            <person name="Merkel B.J."/>
            <person name="Hornburger P."/>
            <person name="Mueller R.-W."/>
            <person name="Bruemmer F."/>
            <person name="Labrenz M."/>
            <person name="Spormann A.M."/>
            <person name="Op den Camp H."/>
            <person name="Overmann J."/>
            <person name="Amann R."/>
            <person name="Jetten M.S.M."/>
            <person name="Mascher T."/>
            <person name="Medema M.H."/>
            <person name="Devos D.P."/>
            <person name="Kaster A.-K."/>
            <person name="Ovreas L."/>
            <person name="Rohde M."/>
            <person name="Galperin M.Y."/>
            <person name="Jogler C."/>
        </authorList>
    </citation>
    <scope>NUCLEOTIDE SEQUENCE [LARGE SCALE GENOMIC DNA]</scope>
    <source>
        <strain evidence="7 8">Pla175</strain>
    </source>
</reference>
<evidence type="ECO:0000313" key="7">
    <source>
        <dbReference type="EMBL" id="QDU88353.1"/>
    </source>
</evidence>
<accession>A0A518DA77</accession>
<dbReference type="AlphaFoldDB" id="A0A518DA77"/>
<dbReference type="EMBL" id="CP036291">
    <property type="protein sequence ID" value="QDU88353.1"/>
    <property type="molecule type" value="Genomic_DNA"/>
</dbReference>
<keyword evidence="8" id="KW-1185">Reference proteome</keyword>
<feature type="transmembrane region" description="Helical" evidence="5">
    <location>
        <begin position="116"/>
        <end position="137"/>
    </location>
</feature>
<keyword evidence="2 5" id="KW-0812">Transmembrane</keyword>
<evidence type="ECO:0000256" key="4">
    <source>
        <dbReference type="ARBA" id="ARBA00023136"/>
    </source>
</evidence>
<dbReference type="Pfam" id="PF05090">
    <property type="entry name" value="HTTM"/>
    <property type="match status" value="1"/>
</dbReference>
<dbReference type="GO" id="GO:0012505">
    <property type="term" value="C:endomembrane system"/>
    <property type="evidence" value="ECO:0007669"/>
    <property type="project" value="UniProtKB-SubCell"/>
</dbReference>
<dbReference type="InterPro" id="IPR052964">
    <property type="entry name" value="Sporulation_signal_mat"/>
</dbReference>
<evidence type="ECO:0000256" key="5">
    <source>
        <dbReference type="SAM" id="Phobius"/>
    </source>
</evidence>
<dbReference type="KEGG" id="pnd:Pla175_17280"/>
<protein>
    <submittedName>
        <fullName evidence="7">Vitamin K-dependent gamma-carboxylase</fullName>
    </submittedName>
</protein>
<dbReference type="SMART" id="SM00752">
    <property type="entry name" value="HTTM"/>
    <property type="match status" value="1"/>
</dbReference>
<dbReference type="RefSeq" id="WP_145283185.1">
    <property type="nucleotide sequence ID" value="NZ_CP036291.1"/>
</dbReference>
<keyword evidence="3 5" id="KW-1133">Transmembrane helix</keyword>
<organism evidence="7 8">
    <name type="scientific">Pirellulimonas nuda</name>
    <dbReference type="NCBI Taxonomy" id="2528009"/>
    <lineage>
        <taxon>Bacteria</taxon>
        <taxon>Pseudomonadati</taxon>
        <taxon>Planctomycetota</taxon>
        <taxon>Planctomycetia</taxon>
        <taxon>Pirellulales</taxon>
        <taxon>Lacipirellulaceae</taxon>
        <taxon>Pirellulimonas</taxon>
    </lineage>
</organism>
<evidence type="ECO:0000256" key="3">
    <source>
        <dbReference type="ARBA" id="ARBA00022989"/>
    </source>
</evidence>
<keyword evidence="4 5" id="KW-0472">Membrane</keyword>
<dbReference type="InterPro" id="IPR011020">
    <property type="entry name" value="HTTM-like"/>
</dbReference>
<dbReference type="PANTHER" id="PTHR39535">
    <property type="entry name" value="SPORULATION-DELAYING PROTEIN SDPB"/>
    <property type="match status" value="1"/>
</dbReference>
<evidence type="ECO:0000256" key="2">
    <source>
        <dbReference type="ARBA" id="ARBA00022692"/>
    </source>
</evidence>
<dbReference type="InterPro" id="IPR053934">
    <property type="entry name" value="HTTM_dom"/>
</dbReference>
<dbReference type="Proteomes" id="UP000317429">
    <property type="component" value="Chromosome"/>
</dbReference>
<feature type="transmembrane region" description="Helical" evidence="5">
    <location>
        <begin position="29"/>
        <end position="50"/>
    </location>
</feature>
<name>A0A518DA77_9BACT</name>
<feature type="transmembrane region" description="Helical" evidence="5">
    <location>
        <begin position="263"/>
        <end position="289"/>
    </location>
</feature>
<dbReference type="PANTHER" id="PTHR39535:SF2">
    <property type="entry name" value="HTTM DOMAIN-CONTAINING PROTEIN"/>
    <property type="match status" value="1"/>
</dbReference>
<feature type="transmembrane region" description="Helical" evidence="5">
    <location>
        <begin position="234"/>
        <end position="256"/>
    </location>
</feature>
<evidence type="ECO:0000313" key="8">
    <source>
        <dbReference type="Proteomes" id="UP000317429"/>
    </source>
</evidence>
<evidence type="ECO:0000259" key="6">
    <source>
        <dbReference type="SMART" id="SM00752"/>
    </source>
</evidence>
<comment type="subcellular location">
    <subcellularLocation>
        <location evidence="1">Endomembrane system</location>
        <topology evidence="1">Multi-pass membrane protein</topology>
    </subcellularLocation>
</comment>
<feature type="transmembrane region" description="Helical" evidence="5">
    <location>
        <begin position="89"/>
        <end position="110"/>
    </location>
</feature>